<feature type="transmembrane region" description="Helical" evidence="8">
    <location>
        <begin position="629"/>
        <end position="648"/>
    </location>
</feature>
<dbReference type="Gene3D" id="1.20.1250.20">
    <property type="entry name" value="MFS general substrate transporter like domains"/>
    <property type="match status" value="1"/>
</dbReference>
<dbReference type="Proteomes" id="UP000789831">
    <property type="component" value="Unassembled WGS sequence"/>
</dbReference>
<dbReference type="InterPro" id="IPR036259">
    <property type="entry name" value="MFS_trans_sf"/>
</dbReference>
<name>A0A9N9FTL5_9GLOM</name>
<dbReference type="Pfam" id="PF07690">
    <property type="entry name" value="MFS_1"/>
    <property type="match status" value="1"/>
</dbReference>
<feature type="compositionally biased region" description="Polar residues" evidence="7">
    <location>
        <begin position="1"/>
        <end position="24"/>
    </location>
</feature>
<dbReference type="PANTHER" id="PTHR23501">
    <property type="entry name" value="MAJOR FACILITATOR SUPERFAMILY"/>
    <property type="match status" value="1"/>
</dbReference>
<dbReference type="OrthoDB" id="10021397at2759"/>
<evidence type="ECO:0000256" key="8">
    <source>
        <dbReference type="SAM" id="Phobius"/>
    </source>
</evidence>
<protein>
    <submittedName>
        <fullName evidence="10">2755_t:CDS:1</fullName>
    </submittedName>
</protein>
<dbReference type="AlphaFoldDB" id="A0A9N9FTL5"/>
<comment type="caution">
    <text evidence="10">The sequence shown here is derived from an EMBL/GenBank/DDBJ whole genome shotgun (WGS) entry which is preliminary data.</text>
</comment>
<evidence type="ECO:0000313" key="11">
    <source>
        <dbReference type="Proteomes" id="UP000789831"/>
    </source>
</evidence>
<evidence type="ECO:0000256" key="6">
    <source>
        <dbReference type="ARBA" id="ARBA00023136"/>
    </source>
</evidence>
<evidence type="ECO:0000259" key="9">
    <source>
        <dbReference type="PROSITE" id="PS50850"/>
    </source>
</evidence>
<dbReference type="PROSITE" id="PS50850">
    <property type="entry name" value="MFS"/>
    <property type="match status" value="1"/>
</dbReference>
<feature type="transmembrane region" description="Helical" evidence="8">
    <location>
        <begin position="765"/>
        <end position="784"/>
    </location>
</feature>
<dbReference type="EMBL" id="CAJVPL010001146">
    <property type="protein sequence ID" value="CAG8555404.1"/>
    <property type="molecule type" value="Genomic_DNA"/>
</dbReference>
<feature type="domain" description="Major facilitator superfamily (MFS) profile" evidence="9">
    <location>
        <begin position="302"/>
        <end position="789"/>
    </location>
</feature>
<dbReference type="GO" id="GO:0022857">
    <property type="term" value="F:transmembrane transporter activity"/>
    <property type="evidence" value="ECO:0007669"/>
    <property type="project" value="InterPro"/>
</dbReference>
<dbReference type="GO" id="GO:0005886">
    <property type="term" value="C:plasma membrane"/>
    <property type="evidence" value="ECO:0007669"/>
    <property type="project" value="TreeGrafter"/>
</dbReference>
<feature type="transmembrane region" description="Helical" evidence="8">
    <location>
        <begin position="660"/>
        <end position="679"/>
    </location>
</feature>
<feature type="transmembrane region" description="Helical" evidence="8">
    <location>
        <begin position="691"/>
        <end position="714"/>
    </location>
</feature>
<sequence>MESTENQQSTETKQQSTIRVSKSPTGEELVTETITTYTTTTITVPVPVEETVTTYTTIETPVTAVEEKITKEEIPKTHIKETAIETVVSNEIEEKIAAAPTTEFEEKITPPAITKEEILNTHVKETTIEAVVSTTVEEKIAAPVVEATTTTEVEEEITSPAITKEEISNTETTIEAVVSTTVEEKIAAPAVEATTTTEVEEEITPPAITKEEIPKTHVKETTTETIIVDPVAPIVEKKSVENVAAKVVEEKENLSKRKKSEGSSTETAIEKKEQIDIEKGPNNNDDKDHVAVKLNPTEFALVMIGLGFGMFLAALDQTIVATALPKIASDFKSFNQISWVATSYLLTTTAFQPTYGKFSDIFGRKAVFLFSIITFELGSLLCGLAPGIISMIIFRAIAGIGAGGIFSLVLIIISDLVTLKERGKYQGLIGGCYGISSLVGPLLGGAFTDHVTWRWCFFINLPLGAITIISVVFLLRLPKPKGGLREKLKRIDWWGISVVVLATVALLLPLSWGGDKYDWDSPIIIVLLIVGSLLYILFGYIEGWIAVEPLAPGRLFKTRSVAACFGVNFFQGMSFFAMIYYVPVYFQVVKNESATASGLELLPYVLGVVLASIFSGQAMSRYEELSKQWICLVGAAFITIGAGLVSILTEDSNRGEQIGFLLITGLGVGLIMQTTLLSGQSAVDYFDIATVTSMLSFFRLIGAVFGVAIIGTIFNNELAKKVDPLNLGIHIVEAIKKSPTSIYEFDLTRPQKSQVIHAYVKALDAAFLIVVPMGILCFLCALAIGKNKKRKSDAEVTMFSE</sequence>
<evidence type="ECO:0000256" key="2">
    <source>
        <dbReference type="ARBA" id="ARBA00008335"/>
    </source>
</evidence>
<dbReference type="FunFam" id="1.20.1720.10:FF:000013">
    <property type="entry name" value="Related to multidrug resistance proteins"/>
    <property type="match status" value="1"/>
</dbReference>
<feature type="region of interest" description="Disordered" evidence="7">
    <location>
        <begin position="1"/>
        <end position="32"/>
    </location>
</feature>
<evidence type="ECO:0000256" key="3">
    <source>
        <dbReference type="ARBA" id="ARBA00022448"/>
    </source>
</evidence>
<dbReference type="PRINTS" id="PR01036">
    <property type="entry name" value="TCRTETB"/>
</dbReference>
<evidence type="ECO:0000313" key="10">
    <source>
        <dbReference type="EMBL" id="CAG8555404.1"/>
    </source>
</evidence>
<feature type="transmembrane region" description="Helical" evidence="8">
    <location>
        <begin position="522"/>
        <end position="541"/>
    </location>
</feature>
<organism evidence="10 11">
    <name type="scientific">Ambispora gerdemannii</name>
    <dbReference type="NCBI Taxonomy" id="144530"/>
    <lineage>
        <taxon>Eukaryota</taxon>
        <taxon>Fungi</taxon>
        <taxon>Fungi incertae sedis</taxon>
        <taxon>Mucoromycota</taxon>
        <taxon>Glomeromycotina</taxon>
        <taxon>Glomeromycetes</taxon>
        <taxon>Archaeosporales</taxon>
        <taxon>Ambisporaceae</taxon>
        <taxon>Ambispora</taxon>
    </lineage>
</organism>
<feature type="transmembrane region" description="Helical" evidence="8">
    <location>
        <begin position="452"/>
        <end position="475"/>
    </location>
</feature>
<keyword evidence="3" id="KW-0813">Transport</keyword>
<evidence type="ECO:0000256" key="7">
    <source>
        <dbReference type="SAM" id="MobiDB-lite"/>
    </source>
</evidence>
<dbReference type="CDD" id="cd17502">
    <property type="entry name" value="MFS_Azr1_MDR_like"/>
    <property type="match status" value="1"/>
</dbReference>
<keyword evidence="11" id="KW-1185">Reference proteome</keyword>
<gene>
    <name evidence="10" type="ORF">AGERDE_LOCUS6881</name>
</gene>
<feature type="transmembrane region" description="Helical" evidence="8">
    <location>
        <begin position="366"/>
        <end position="386"/>
    </location>
</feature>
<feature type="transmembrane region" description="Helical" evidence="8">
    <location>
        <begin position="601"/>
        <end position="617"/>
    </location>
</feature>
<dbReference type="InterPro" id="IPR020846">
    <property type="entry name" value="MFS_dom"/>
</dbReference>
<feature type="transmembrane region" description="Helical" evidence="8">
    <location>
        <begin position="561"/>
        <end position="581"/>
    </location>
</feature>
<evidence type="ECO:0000256" key="1">
    <source>
        <dbReference type="ARBA" id="ARBA00004127"/>
    </source>
</evidence>
<feature type="transmembrane region" description="Helical" evidence="8">
    <location>
        <begin position="425"/>
        <end position="446"/>
    </location>
</feature>
<accession>A0A9N9FTL5</accession>
<feature type="transmembrane region" description="Helical" evidence="8">
    <location>
        <begin position="491"/>
        <end position="510"/>
    </location>
</feature>
<comment type="similarity">
    <text evidence="2">Belongs to the major facilitator superfamily.</text>
</comment>
<proteinExistence type="inferred from homology"/>
<dbReference type="InterPro" id="IPR011701">
    <property type="entry name" value="MFS"/>
</dbReference>
<evidence type="ECO:0000256" key="4">
    <source>
        <dbReference type="ARBA" id="ARBA00022692"/>
    </source>
</evidence>
<evidence type="ECO:0000256" key="5">
    <source>
        <dbReference type="ARBA" id="ARBA00022989"/>
    </source>
</evidence>
<feature type="transmembrane region" description="Helical" evidence="8">
    <location>
        <begin position="392"/>
        <end position="413"/>
    </location>
</feature>
<dbReference type="PANTHER" id="PTHR23501:SF191">
    <property type="entry name" value="VACUOLAR BASIC AMINO ACID TRANSPORTER 4"/>
    <property type="match status" value="1"/>
</dbReference>
<feature type="region of interest" description="Disordered" evidence="7">
    <location>
        <begin position="251"/>
        <end position="272"/>
    </location>
</feature>
<keyword evidence="4 8" id="KW-0812">Transmembrane</keyword>
<keyword evidence="6 8" id="KW-0472">Membrane</keyword>
<keyword evidence="5 8" id="KW-1133">Transmembrane helix</keyword>
<feature type="transmembrane region" description="Helical" evidence="8">
    <location>
        <begin position="299"/>
        <end position="324"/>
    </location>
</feature>
<reference evidence="10" key="1">
    <citation type="submission" date="2021-06" db="EMBL/GenBank/DDBJ databases">
        <authorList>
            <person name="Kallberg Y."/>
            <person name="Tangrot J."/>
            <person name="Rosling A."/>
        </authorList>
    </citation>
    <scope>NUCLEOTIDE SEQUENCE</scope>
    <source>
        <strain evidence="10">MT106</strain>
    </source>
</reference>
<dbReference type="Gene3D" id="1.20.1720.10">
    <property type="entry name" value="Multidrug resistance protein D"/>
    <property type="match status" value="1"/>
</dbReference>
<dbReference type="GO" id="GO:0012505">
    <property type="term" value="C:endomembrane system"/>
    <property type="evidence" value="ECO:0007669"/>
    <property type="project" value="UniProtKB-SubCell"/>
</dbReference>
<comment type="subcellular location">
    <subcellularLocation>
        <location evidence="1">Endomembrane system</location>
        <topology evidence="1">Multi-pass membrane protein</topology>
    </subcellularLocation>
</comment>
<dbReference type="SUPFAM" id="SSF103473">
    <property type="entry name" value="MFS general substrate transporter"/>
    <property type="match status" value="1"/>
</dbReference>